<reference evidence="1 2" key="1">
    <citation type="submission" date="2017-03" db="EMBL/GenBank/DDBJ databases">
        <title>Genome Survey of Euroglyphus maynei.</title>
        <authorList>
            <person name="Arlian L.G."/>
            <person name="Morgan M.S."/>
            <person name="Rider S.D."/>
        </authorList>
    </citation>
    <scope>NUCLEOTIDE SEQUENCE [LARGE SCALE GENOMIC DNA]</scope>
    <source>
        <strain evidence="1">Arlian Lab</strain>
        <tissue evidence="1">Whole body</tissue>
    </source>
</reference>
<comment type="caution">
    <text evidence="1">The sequence shown here is derived from an EMBL/GenBank/DDBJ whole genome shotgun (WGS) entry which is preliminary data.</text>
</comment>
<evidence type="ECO:0000313" key="2">
    <source>
        <dbReference type="Proteomes" id="UP000194236"/>
    </source>
</evidence>
<dbReference type="Proteomes" id="UP000194236">
    <property type="component" value="Unassembled WGS sequence"/>
</dbReference>
<name>A0A1Y3BPZ5_EURMA</name>
<dbReference type="PANTHER" id="PTHR10170">
    <property type="entry name" value="HUNTINGTON DISEASE PROTEIN"/>
    <property type="match status" value="1"/>
</dbReference>
<dbReference type="Pfam" id="PF12372">
    <property type="entry name" value="Htt_N-HEAT"/>
    <property type="match status" value="1"/>
</dbReference>
<dbReference type="GO" id="GO:0005737">
    <property type="term" value="C:cytoplasm"/>
    <property type="evidence" value="ECO:0007669"/>
    <property type="project" value="TreeGrafter"/>
</dbReference>
<protein>
    <submittedName>
        <fullName evidence="1">Uncharacterized protein</fullName>
    </submittedName>
</protein>
<sequence>MNSDVTRGVTIDKNNPDGFCLKKFLTTKIQCFEPLVIKAMKHYTICNMDLTFQSITLDLFVQLIQFHINYSLLDSENFFIGFIMKQFEYFETISDSGPYKLLMKHLFHFLATLSTEHYISDDLVSVPKIIQLCDNLIANGHHLLAIDGLHILIEHIFHSSSSLQSDNTTLIIANNEQKMAIETQKE</sequence>
<dbReference type="EMBL" id="MUJZ01005393">
    <property type="protein sequence ID" value="OTF83051.1"/>
    <property type="molecule type" value="Genomic_DNA"/>
</dbReference>
<proteinExistence type="predicted"/>
<organism evidence="1 2">
    <name type="scientific">Euroglyphus maynei</name>
    <name type="common">Mayne's house dust mite</name>
    <dbReference type="NCBI Taxonomy" id="6958"/>
    <lineage>
        <taxon>Eukaryota</taxon>
        <taxon>Metazoa</taxon>
        <taxon>Ecdysozoa</taxon>
        <taxon>Arthropoda</taxon>
        <taxon>Chelicerata</taxon>
        <taxon>Arachnida</taxon>
        <taxon>Acari</taxon>
        <taxon>Acariformes</taxon>
        <taxon>Sarcoptiformes</taxon>
        <taxon>Astigmata</taxon>
        <taxon>Psoroptidia</taxon>
        <taxon>Analgoidea</taxon>
        <taxon>Pyroglyphidae</taxon>
        <taxon>Pyroglyphinae</taxon>
        <taxon>Euroglyphus</taxon>
    </lineage>
</organism>
<accession>A0A1Y3BPZ5</accession>
<dbReference type="AlphaFoldDB" id="A0A1Y3BPZ5"/>
<dbReference type="OrthoDB" id="10065698at2759"/>
<dbReference type="InterPro" id="IPR028426">
    <property type="entry name" value="Huntingtin_fam"/>
</dbReference>
<dbReference type="InterPro" id="IPR024613">
    <property type="entry name" value="Huntingtin_N_HEAT_rpt-2"/>
</dbReference>
<keyword evidence="2" id="KW-1185">Reference proteome</keyword>
<evidence type="ECO:0000313" key="1">
    <source>
        <dbReference type="EMBL" id="OTF83051.1"/>
    </source>
</evidence>
<gene>
    <name evidence="1" type="ORF">BLA29_011242</name>
</gene>
<feature type="non-terminal residue" evidence="1">
    <location>
        <position position="186"/>
    </location>
</feature>
<dbReference type="PANTHER" id="PTHR10170:SF10">
    <property type="entry name" value="HUNTINGTIN"/>
    <property type="match status" value="1"/>
</dbReference>